<sequence length="257" mass="29478">MRFLKFVFGMARGVCRVVGIIFYLAREGSPIVFIAVMFVLGVLSFIYLNAVLMRWIGDLVFVHVEGDFQHISPYGLAYMIPMGIPATCCSILALSYISDFRKNRSKLKARRINQDRLGQNRRLAKKSKKKKARESIAAEQLPAAPRFGKEERLLCKQIACCGVAAFVVCMPGMRSYTILAKDGVHQQIWYKLDENVVPYSDLRELVRVEHQNSRAKLHDSRLTYLKNGWLETMEISSYTQSALKVLKERSKIEYIDR</sequence>
<keyword evidence="1" id="KW-1133">Transmembrane helix</keyword>
<feature type="transmembrane region" description="Helical" evidence="1">
    <location>
        <begin position="76"/>
        <end position="97"/>
    </location>
</feature>
<evidence type="ECO:0000313" key="3">
    <source>
        <dbReference type="Proteomes" id="UP001455709"/>
    </source>
</evidence>
<organism evidence="2 3">
    <name type="scientific">Chromobacterium vaccinii</name>
    <dbReference type="NCBI Taxonomy" id="1108595"/>
    <lineage>
        <taxon>Bacteria</taxon>
        <taxon>Pseudomonadati</taxon>
        <taxon>Pseudomonadota</taxon>
        <taxon>Betaproteobacteria</taxon>
        <taxon>Neisseriales</taxon>
        <taxon>Chromobacteriaceae</taxon>
        <taxon>Chromobacterium</taxon>
    </lineage>
</organism>
<proteinExistence type="predicted"/>
<keyword evidence="1" id="KW-0472">Membrane</keyword>
<dbReference type="EMBL" id="JBDOJC010000001">
    <property type="protein sequence ID" value="MEO2218252.1"/>
    <property type="molecule type" value="Genomic_DNA"/>
</dbReference>
<protein>
    <submittedName>
        <fullName evidence="2">Uncharacterized protein</fullName>
    </submittedName>
</protein>
<comment type="caution">
    <text evidence="2">The sequence shown here is derived from an EMBL/GenBank/DDBJ whole genome shotgun (WGS) entry which is preliminary data.</text>
</comment>
<dbReference type="RefSeq" id="WP_347371144.1">
    <property type="nucleotide sequence ID" value="NZ_JBDOJC010000001.1"/>
</dbReference>
<gene>
    <name evidence="2" type="ORF">ABGV49_14395</name>
</gene>
<evidence type="ECO:0000256" key="1">
    <source>
        <dbReference type="SAM" id="Phobius"/>
    </source>
</evidence>
<keyword evidence="3" id="KW-1185">Reference proteome</keyword>
<reference evidence="2 3" key="1">
    <citation type="submission" date="2024-05" db="EMBL/GenBank/DDBJ databases">
        <authorList>
            <person name="De Oliveira J.P."/>
            <person name="Noriler S.A."/>
            <person name="De Oliveira A.G."/>
            <person name="Sipoli D.S."/>
        </authorList>
    </citation>
    <scope>NUCLEOTIDE SEQUENCE [LARGE SCALE GENOMIC DNA]</scope>
    <source>
        <strain evidence="2 3">LABIM189</strain>
    </source>
</reference>
<evidence type="ECO:0000313" key="2">
    <source>
        <dbReference type="EMBL" id="MEO2218252.1"/>
    </source>
</evidence>
<name>A0ABV0FDT4_9NEIS</name>
<dbReference type="Proteomes" id="UP001455709">
    <property type="component" value="Unassembled WGS sequence"/>
</dbReference>
<accession>A0ABV0FDT4</accession>
<feature type="transmembrane region" description="Helical" evidence="1">
    <location>
        <begin position="32"/>
        <end position="56"/>
    </location>
</feature>
<keyword evidence="1" id="KW-0812">Transmembrane</keyword>